<accession>L0DQI0</accession>
<name>L0DQI0_SINAD</name>
<dbReference type="EMBL" id="CP003364">
    <property type="protein sequence ID" value="AGA31188.1"/>
    <property type="molecule type" value="Genomic_DNA"/>
</dbReference>
<dbReference type="Proteomes" id="UP000010798">
    <property type="component" value="Chromosome"/>
</dbReference>
<evidence type="ECO:0000313" key="4">
    <source>
        <dbReference type="Proteomes" id="UP000010798"/>
    </source>
</evidence>
<dbReference type="HOGENOM" id="CLU_106619_2_1_0"/>
<reference evidence="3 4" key="1">
    <citation type="submission" date="2012-02" db="EMBL/GenBank/DDBJ databases">
        <title>Complete sequence of chromosome of Singulisphaera acidiphila DSM 18658.</title>
        <authorList>
            <consortium name="US DOE Joint Genome Institute (JGI-PGF)"/>
            <person name="Lucas S."/>
            <person name="Copeland A."/>
            <person name="Lapidus A."/>
            <person name="Glavina del Rio T."/>
            <person name="Dalin E."/>
            <person name="Tice H."/>
            <person name="Bruce D."/>
            <person name="Goodwin L."/>
            <person name="Pitluck S."/>
            <person name="Peters L."/>
            <person name="Ovchinnikova G."/>
            <person name="Chertkov O."/>
            <person name="Kyrpides N."/>
            <person name="Mavromatis K."/>
            <person name="Ivanova N."/>
            <person name="Brettin T."/>
            <person name="Detter J.C."/>
            <person name="Han C."/>
            <person name="Larimer F."/>
            <person name="Land M."/>
            <person name="Hauser L."/>
            <person name="Markowitz V."/>
            <person name="Cheng J.-F."/>
            <person name="Hugenholtz P."/>
            <person name="Woyke T."/>
            <person name="Wu D."/>
            <person name="Tindall B."/>
            <person name="Pomrenke H."/>
            <person name="Brambilla E."/>
            <person name="Klenk H.-P."/>
            <person name="Eisen J.A."/>
        </authorList>
    </citation>
    <scope>NUCLEOTIDE SEQUENCE [LARGE SCALE GENOMIC DNA]</scope>
    <source>
        <strain evidence="4">ATCC BAA-1392 / DSM 18658 / VKM B-2454 / MOB10</strain>
    </source>
</reference>
<dbReference type="NCBIfam" id="NF001095">
    <property type="entry name" value="PRK00124.1"/>
    <property type="match status" value="1"/>
</dbReference>
<dbReference type="AlphaFoldDB" id="L0DQI0"/>
<proteinExistence type="inferred from homology"/>
<dbReference type="KEGG" id="saci:Sinac_7134"/>
<dbReference type="PANTHER" id="PTHR35146">
    <property type="entry name" value="UPF0178 PROTEIN YAII"/>
    <property type="match status" value="1"/>
</dbReference>
<dbReference type="CDD" id="cd18720">
    <property type="entry name" value="PIN_YqxD-like"/>
    <property type="match status" value="1"/>
</dbReference>
<evidence type="ECO:0000313" key="3">
    <source>
        <dbReference type="EMBL" id="AGA31188.1"/>
    </source>
</evidence>
<evidence type="ECO:0000256" key="2">
    <source>
        <dbReference type="HAMAP-Rule" id="MF_00489"/>
    </source>
</evidence>
<sequence length="152" mass="17136">MTTIYIDADACPVKDEVYRVAKRYEIKVFVVSNSPLRVPKDERIEAVEVRGGFDVADDWIVERVEPDDIVITTDIPLADRCLRKEAKVLGPKGREFTEDAIGDALTTRALLEMLRQGGEFGGGPAPFSKVDRSRFLSKLDELIVAVRRRKRT</sequence>
<evidence type="ECO:0000256" key="1">
    <source>
        <dbReference type="ARBA" id="ARBA00008522"/>
    </source>
</evidence>
<dbReference type="PANTHER" id="PTHR35146:SF1">
    <property type="entry name" value="UPF0178 PROTEIN YAII"/>
    <property type="match status" value="1"/>
</dbReference>
<organism evidence="3 4">
    <name type="scientific">Singulisphaera acidiphila (strain ATCC BAA-1392 / DSM 18658 / VKM B-2454 / MOB10)</name>
    <dbReference type="NCBI Taxonomy" id="886293"/>
    <lineage>
        <taxon>Bacteria</taxon>
        <taxon>Pseudomonadati</taxon>
        <taxon>Planctomycetota</taxon>
        <taxon>Planctomycetia</taxon>
        <taxon>Isosphaerales</taxon>
        <taxon>Isosphaeraceae</taxon>
        <taxon>Singulisphaera</taxon>
    </lineage>
</organism>
<protein>
    <recommendedName>
        <fullName evidence="2">UPF0178 protein Sinac_7134</fullName>
    </recommendedName>
</protein>
<dbReference type="HAMAP" id="MF_00489">
    <property type="entry name" value="UPF0178"/>
    <property type="match status" value="1"/>
</dbReference>
<dbReference type="eggNOG" id="COG1671">
    <property type="taxonomic scope" value="Bacteria"/>
</dbReference>
<gene>
    <name evidence="3" type="ordered locus">Sinac_7134</name>
</gene>
<dbReference type="RefSeq" id="WP_015250260.1">
    <property type="nucleotide sequence ID" value="NC_019892.1"/>
</dbReference>
<dbReference type="InterPro" id="IPR003791">
    <property type="entry name" value="UPF0178"/>
</dbReference>
<dbReference type="OrthoDB" id="9798918at2"/>
<keyword evidence="4" id="KW-1185">Reference proteome</keyword>
<comment type="similarity">
    <text evidence="1 2">Belongs to the UPF0178 family.</text>
</comment>
<dbReference type="Pfam" id="PF02639">
    <property type="entry name" value="DUF188"/>
    <property type="match status" value="1"/>
</dbReference>